<reference evidence="2 3" key="1">
    <citation type="journal article" date="2023" name="Insect Mol. Biol.">
        <title>Genome sequencing provides insights into the evolution of gene families encoding plant cell wall-degrading enzymes in longhorned beetles.</title>
        <authorList>
            <person name="Shin N.R."/>
            <person name="Okamura Y."/>
            <person name="Kirsch R."/>
            <person name="Pauchet Y."/>
        </authorList>
    </citation>
    <scope>NUCLEOTIDE SEQUENCE [LARGE SCALE GENOMIC DNA]</scope>
    <source>
        <strain evidence="2">EAD_L_NR</strain>
    </source>
</reference>
<dbReference type="AlphaFoldDB" id="A0AAV8WCF4"/>
<organism evidence="2 3">
    <name type="scientific">Exocentrus adspersus</name>
    <dbReference type="NCBI Taxonomy" id="1586481"/>
    <lineage>
        <taxon>Eukaryota</taxon>
        <taxon>Metazoa</taxon>
        <taxon>Ecdysozoa</taxon>
        <taxon>Arthropoda</taxon>
        <taxon>Hexapoda</taxon>
        <taxon>Insecta</taxon>
        <taxon>Pterygota</taxon>
        <taxon>Neoptera</taxon>
        <taxon>Endopterygota</taxon>
        <taxon>Coleoptera</taxon>
        <taxon>Polyphaga</taxon>
        <taxon>Cucujiformia</taxon>
        <taxon>Chrysomeloidea</taxon>
        <taxon>Cerambycidae</taxon>
        <taxon>Lamiinae</taxon>
        <taxon>Acanthocinini</taxon>
        <taxon>Exocentrus</taxon>
    </lineage>
</organism>
<evidence type="ECO:0000313" key="2">
    <source>
        <dbReference type="EMBL" id="KAJ8924194.1"/>
    </source>
</evidence>
<proteinExistence type="predicted"/>
<name>A0AAV8WCF4_9CUCU</name>
<accession>A0AAV8WCF4</accession>
<dbReference type="EMBL" id="JANEYG010000003">
    <property type="protein sequence ID" value="KAJ8924194.1"/>
    <property type="molecule type" value="Genomic_DNA"/>
</dbReference>
<evidence type="ECO:0000256" key="1">
    <source>
        <dbReference type="SAM" id="MobiDB-lite"/>
    </source>
</evidence>
<evidence type="ECO:0000313" key="3">
    <source>
        <dbReference type="Proteomes" id="UP001159042"/>
    </source>
</evidence>
<comment type="caution">
    <text evidence="2">The sequence shown here is derived from an EMBL/GenBank/DDBJ whole genome shotgun (WGS) entry which is preliminary data.</text>
</comment>
<dbReference type="Proteomes" id="UP001159042">
    <property type="component" value="Unassembled WGS sequence"/>
</dbReference>
<sequence>MDSNAEKNDTQQIVIQSNSYNVTVIPVEFNRNRVYNTQNPDYAMEQFSDYQGRTHDDYVQTEELSSSQGALYSVSQRLPPVNTSYSNLCATDVNYNADKVSYSGIQQDWDRERTVSTSDTTKDSEAFSDKQTAGK</sequence>
<protein>
    <submittedName>
        <fullName evidence="2">Uncharacterized protein</fullName>
    </submittedName>
</protein>
<feature type="compositionally biased region" description="Basic and acidic residues" evidence="1">
    <location>
        <begin position="108"/>
        <end position="128"/>
    </location>
</feature>
<keyword evidence="3" id="KW-1185">Reference proteome</keyword>
<feature type="region of interest" description="Disordered" evidence="1">
    <location>
        <begin position="102"/>
        <end position="135"/>
    </location>
</feature>
<gene>
    <name evidence="2" type="ORF">NQ315_006985</name>
</gene>